<organism evidence="1 2">
    <name type="scientific">Dreissena polymorpha</name>
    <name type="common">Zebra mussel</name>
    <name type="synonym">Mytilus polymorpha</name>
    <dbReference type="NCBI Taxonomy" id="45954"/>
    <lineage>
        <taxon>Eukaryota</taxon>
        <taxon>Metazoa</taxon>
        <taxon>Spiralia</taxon>
        <taxon>Lophotrochozoa</taxon>
        <taxon>Mollusca</taxon>
        <taxon>Bivalvia</taxon>
        <taxon>Autobranchia</taxon>
        <taxon>Heteroconchia</taxon>
        <taxon>Euheterodonta</taxon>
        <taxon>Imparidentia</taxon>
        <taxon>Neoheterodontei</taxon>
        <taxon>Myida</taxon>
        <taxon>Dreissenoidea</taxon>
        <taxon>Dreissenidae</taxon>
        <taxon>Dreissena</taxon>
    </lineage>
</organism>
<proteinExistence type="predicted"/>
<dbReference type="EMBL" id="JAIWYP010000013">
    <property type="protein sequence ID" value="KAH3719388.1"/>
    <property type="molecule type" value="Genomic_DNA"/>
</dbReference>
<evidence type="ECO:0000313" key="2">
    <source>
        <dbReference type="Proteomes" id="UP000828390"/>
    </source>
</evidence>
<comment type="caution">
    <text evidence="1">The sequence shown here is derived from an EMBL/GenBank/DDBJ whole genome shotgun (WGS) entry which is preliminary data.</text>
</comment>
<reference evidence="1" key="2">
    <citation type="submission" date="2020-11" db="EMBL/GenBank/DDBJ databases">
        <authorList>
            <person name="McCartney M.A."/>
            <person name="Auch B."/>
            <person name="Kono T."/>
            <person name="Mallez S."/>
            <person name="Becker A."/>
            <person name="Gohl D.M."/>
            <person name="Silverstein K.A.T."/>
            <person name="Koren S."/>
            <person name="Bechman K.B."/>
            <person name="Herman A."/>
            <person name="Abrahante J.E."/>
            <person name="Garbe J."/>
        </authorList>
    </citation>
    <scope>NUCLEOTIDE SEQUENCE</scope>
    <source>
        <strain evidence="1">Duluth1</strain>
        <tissue evidence="1">Whole animal</tissue>
    </source>
</reference>
<name>A0A9D4HJ62_DREPO</name>
<sequence>MQRTKTVPIVAAKSTEKLEKDHQSVQIRLPMLSKEEIDRYTKQIVPGDKPIGVMEQNKSDDINDTVEEDEIVQVQVNGDSYQKRTLTNQENNLSKLESENSRQTTTDFQAKDVELIEKSDDLNCYSKDFLNTDNKLDEVDGSFKEDTIIEIKNNTVENLAASVEELCTAKMELEFVKDVEASKSTEMQYQITEDSADVKTEVTCVKDQALEEMAEGCNANLNDSECLVKNLTQCPQKRI</sequence>
<evidence type="ECO:0000313" key="1">
    <source>
        <dbReference type="EMBL" id="KAH3719388.1"/>
    </source>
</evidence>
<accession>A0A9D4HJ62</accession>
<dbReference type="AlphaFoldDB" id="A0A9D4HJ62"/>
<dbReference type="Proteomes" id="UP000828390">
    <property type="component" value="Unassembled WGS sequence"/>
</dbReference>
<reference evidence="1" key="1">
    <citation type="journal article" date="2019" name="bioRxiv">
        <title>The Genome of the Zebra Mussel, Dreissena polymorpha: A Resource for Invasive Species Research.</title>
        <authorList>
            <person name="McCartney M.A."/>
            <person name="Auch B."/>
            <person name="Kono T."/>
            <person name="Mallez S."/>
            <person name="Zhang Y."/>
            <person name="Obille A."/>
            <person name="Becker A."/>
            <person name="Abrahante J.E."/>
            <person name="Garbe J."/>
            <person name="Badalamenti J.P."/>
            <person name="Herman A."/>
            <person name="Mangelson H."/>
            <person name="Liachko I."/>
            <person name="Sullivan S."/>
            <person name="Sone E.D."/>
            <person name="Koren S."/>
            <person name="Silverstein K.A.T."/>
            <person name="Beckman K.B."/>
            <person name="Gohl D.M."/>
        </authorList>
    </citation>
    <scope>NUCLEOTIDE SEQUENCE</scope>
    <source>
        <strain evidence="1">Duluth1</strain>
        <tissue evidence="1">Whole animal</tissue>
    </source>
</reference>
<keyword evidence="2" id="KW-1185">Reference proteome</keyword>
<protein>
    <submittedName>
        <fullName evidence="1">Uncharacterized protein</fullName>
    </submittedName>
</protein>
<gene>
    <name evidence="1" type="ORF">DPMN_062220</name>
</gene>